<dbReference type="InterPro" id="IPR001279">
    <property type="entry name" value="Metallo-B-lactamas"/>
</dbReference>
<dbReference type="Gene3D" id="3.60.15.10">
    <property type="entry name" value="Ribonuclease Z/Hydroxyacylglutathione hydrolase-like"/>
    <property type="match status" value="1"/>
</dbReference>
<dbReference type="Pfam" id="PF00753">
    <property type="entry name" value="Lactamase_B"/>
    <property type="match status" value="1"/>
</dbReference>
<dbReference type="PANTHER" id="PTHR43084">
    <property type="entry name" value="PERSULFIDE DIOXYGENASE ETHE1"/>
    <property type="match status" value="1"/>
</dbReference>
<dbReference type="SUPFAM" id="SSF56281">
    <property type="entry name" value="Metallo-hydrolase/oxidoreductase"/>
    <property type="match status" value="1"/>
</dbReference>
<dbReference type="EMBL" id="JAOCJW010000014">
    <property type="protein sequence ID" value="MDH2005646.1"/>
    <property type="molecule type" value="Genomic_DNA"/>
</dbReference>
<organism evidence="3 4">
    <name type="scientific">Comamonas aquatica</name>
    <dbReference type="NCBI Taxonomy" id="225991"/>
    <lineage>
        <taxon>Bacteria</taxon>
        <taxon>Pseudomonadati</taxon>
        <taxon>Pseudomonadota</taxon>
        <taxon>Betaproteobacteria</taxon>
        <taxon>Burkholderiales</taxon>
        <taxon>Comamonadaceae</taxon>
        <taxon>Comamonas</taxon>
    </lineage>
</organism>
<feature type="domain" description="Metallo-beta-lactamase" evidence="2">
    <location>
        <begin position="17"/>
        <end position="207"/>
    </location>
</feature>
<dbReference type="InterPro" id="IPR044528">
    <property type="entry name" value="POD-like_MBL-fold"/>
</dbReference>
<dbReference type="GO" id="GO:0050313">
    <property type="term" value="F:sulfur dioxygenase activity"/>
    <property type="evidence" value="ECO:0007669"/>
    <property type="project" value="InterPro"/>
</dbReference>
<dbReference type="GO" id="GO:0006749">
    <property type="term" value="P:glutathione metabolic process"/>
    <property type="evidence" value="ECO:0007669"/>
    <property type="project" value="InterPro"/>
</dbReference>
<dbReference type="InterPro" id="IPR051682">
    <property type="entry name" value="Mito_Persulfide_Diox"/>
</dbReference>
<dbReference type="GO" id="GO:0070813">
    <property type="term" value="P:hydrogen sulfide metabolic process"/>
    <property type="evidence" value="ECO:0007669"/>
    <property type="project" value="TreeGrafter"/>
</dbReference>
<protein>
    <submittedName>
        <fullName evidence="3">MBL fold metallo-hydrolase</fullName>
    </submittedName>
</protein>
<accession>A0AA42W1M3</accession>
<keyword evidence="1" id="KW-0479">Metal-binding</keyword>
<evidence type="ECO:0000256" key="1">
    <source>
        <dbReference type="ARBA" id="ARBA00022723"/>
    </source>
</evidence>
<reference evidence="3" key="1">
    <citation type="submission" date="2022-09" db="EMBL/GenBank/DDBJ databases">
        <title>Intensive care unit water sources are persistently colonized with multi-drug resistant bacteria and are the site of extensive horizontal gene transfer of antibiotic resistance genes.</title>
        <authorList>
            <person name="Diorio-Toth L."/>
        </authorList>
    </citation>
    <scope>NUCLEOTIDE SEQUENCE</scope>
    <source>
        <strain evidence="3">GD03686</strain>
    </source>
</reference>
<name>A0AA42W1M3_9BURK</name>
<evidence type="ECO:0000259" key="2">
    <source>
        <dbReference type="SMART" id="SM00849"/>
    </source>
</evidence>
<dbReference type="Proteomes" id="UP001161294">
    <property type="component" value="Unassembled WGS sequence"/>
</dbReference>
<dbReference type="AlphaFoldDB" id="A0AA42W1M3"/>
<dbReference type="GO" id="GO:0046872">
    <property type="term" value="F:metal ion binding"/>
    <property type="evidence" value="ECO:0007669"/>
    <property type="project" value="UniProtKB-KW"/>
</dbReference>
<evidence type="ECO:0000313" key="4">
    <source>
        <dbReference type="Proteomes" id="UP001161294"/>
    </source>
</evidence>
<comment type="caution">
    <text evidence="3">The sequence shown here is derived from an EMBL/GenBank/DDBJ whole genome shotgun (WGS) entry which is preliminary data.</text>
</comment>
<sequence length="306" mass="33385">MKGHTMHIEPFYDDVTGTVSYVLADTASGQVAVIDPVLDFEPKSGTLTSASSDRIIDYVRAQGWQVQWILETHAHADHLSGAQHIRHHLGGQIAIGTHIRTVQQMFRSIFHFERSFLPDGSQFDRLLADGERFQVGGLTVTALHAPGHTPADMAYQVEDAVFVGDTLFLPDVGTARADFPGGNAAQLYHSIQRLLALPSATRLFVCHDYPPQGRAPAWACTVADQKARSIHVRDGVTEADFVAMRTARDATLAMPTLILPSVQVNLRAGKLPPAAEDGRTYMQVPINAFALHQPAPDGVWQPARAD</sequence>
<dbReference type="InterPro" id="IPR036866">
    <property type="entry name" value="RibonucZ/Hydroxyglut_hydro"/>
</dbReference>
<proteinExistence type="predicted"/>
<dbReference type="CDD" id="cd07724">
    <property type="entry name" value="POD-like_MBL-fold"/>
    <property type="match status" value="1"/>
</dbReference>
<evidence type="ECO:0000313" key="3">
    <source>
        <dbReference type="EMBL" id="MDH2005646.1"/>
    </source>
</evidence>
<dbReference type="SMART" id="SM00849">
    <property type="entry name" value="Lactamase_B"/>
    <property type="match status" value="1"/>
</dbReference>
<gene>
    <name evidence="3" type="ORF">N5J23_08805</name>
</gene>
<dbReference type="PANTHER" id="PTHR43084:SF1">
    <property type="entry name" value="PERSULFIDE DIOXYGENASE ETHE1, MITOCHONDRIAL"/>
    <property type="match status" value="1"/>
</dbReference>